<sequence>MKEVEIFTYLVSITDKQGRPGAYLKAGIGIVMPAFLTTEEYLGLKTTVSQHES</sequence>
<evidence type="ECO:0000313" key="2">
    <source>
        <dbReference type="Proteomes" id="UP000277204"/>
    </source>
</evidence>
<dbReference type="AlphaFoldDB" id="A0A3P7ZMW4"/>
<name>A0A3P7ZMW4_9TREM</name>
<dbReference type="Proteomes" id="UP000277204">
    <property type="component" value="Unassembled WGS sequence"/>
</dbReference>
<organism evidence="1 2">
    <name type="scientific">Schistosoma margrebowiei</name>
    <dbReference type="NCBI Taxonomy" id="48269"/>
    <lineage>
        <taxon>Eukaryota</taxon>
        <taxon>Metazoa</taxon>
        <taxon>Spiralia</taxon>
        <taxon>Lophotrochozoa</taxon>
        <taxon>Platyhelminthes</taxon>
        <taxon>Trematoda</taxon>
        <taxon>Digenea</taxon>
        <taxon>Strigeidida</taxon>
        <taxon>Schistosomatoidea</taxon>
        <taxon>Schistosomatidae</taxon>
        <taxon>Schistosoma</taxon>
    </lineage>
</organism>
<proteinExistence type="predicted"/>
<keyword evidence="2" id="KW-1185">Reference proteome</keyword>
<protein>
    <submittedName>
        <fullName evidence="1">Uncharacterized protein</fullName>
    </submittedName>
</protein>
<dbReference type="EMBL" id="UZAI01000278">
    <property type="protein sequence ID" value="VDO50805.1"/>
    <property type="molecule type" value="Genomic_DNA"/>
</dbReference>
<accession>A0A3P7ZMW4</accession>
<evidence type="ECO:0000313" key="1">
    <source>
        <dbReference type="EMBL" id="VDO50805.1"/>
    </source>
</evidence>
<reference evidence="1 2" key="1">
    <citation type="submission" date="2018-11" db="EMBL/GenBank/DDBJ databases">
        <authorList>
            <consortium name="Pathogen Informatics"/>
        </authorList>
    </citation>
    <scope>NUCLEOTIDE SEQUENCE [LARGE SCALE GENOMIC DNA]</scope>
    <source>
        <strain evidence="1 2">Zambia</strain>
    </source>
</reference>
<gene>
    <name evidence="1" type="ORF">SMRZ_LOCUS1291</name>
</gene>